<dbReference type="Gene3D" id="3.10.450.50">
    <property type="match status" value="1"/>
</dbReference>
<organism evidence="2 3">
    <name type="scientific">Ruegeria sediminis</name>
    <dbReference type="NCBI Taxonomy" id="2583820"/>
    <lineage>
        <taxon>Bacteria</taxon>
        <taxon>Pseudomonadati</taxon>
        <taxon>Pseudomonadota</taxon>
        <taxon>Alphaproteobacteria</taxon>
        <taxon>Rhodobacterales</taxon>
        <taxon>Roseobacteraceae</taxon>
        <taxon>Ruegeria</taxon>
    </lineage>
</organism>
<keyword evidence="3" id="KW-1185">Reference proteome</keyword>
<dbReference type="EMBL" id="VCPD01000003">
    <property type="protein sequence ID" value="TMV07968.1"/>
    <property type="molecule type" value="Genomic_DNA"/>
</dbReference>
<accession>A0ABY2WZP0</accession>
<protein>
    <submittedName>
        <fullName evidence="2">Nuclear transport factor 2 family protein</fullName>
    </submittedName>
</protein>
<proteinExistence type="predicted"/>
<dbReference type="Pfam" id="PF12680">
    <property type="entry name" value="SnoaL_2"/>
    <property type="match status" value="1"/>
</dbReference>
<reference evidence="2 3" key="1">
    <citation type="submission" date="2019-05" db="EMBL/GenBank/DDBJ databases">
        <title>Ruegeria sp. nov., isolated from tidal flat.</title>
        <authorList>
            <person name="Kim W."/>
        </authorList>
    </citation>
    <scope>NUCLEOTIDE SEQUENCE [LARGE SCALE GENOMIC DNA]</scope>
    <source>
        <strain evidence="2 3">CAU 1488</strain>
    </source>
</reference>
<evidence type="ECO:0000313" key="3">
    <source>
        <dbReference type="Proteomes" id="UP001193035"/>
    </source>
</evidence>
<dbReference type="Proteomes" id="UP001193035">
    <property type="component" value="Unassembled WGS sequence"/>
</dbReference>
<dbReference type="SUPFAM" id="SSF54427">
    <property type="entry name" value="NTF2-like"/>
    <property type="match status" value="1"/>
</dbReference>
<sequence>MPGNRSDRVRAYFQALTAGDIPAILKLFTPDAEIHSPFLGVMKAQDFYAKLDAASASSELTVLDVLLGEDGQSAAAHFRYDWVLKSGNRLVFEGVDHFTFGADDRFTAMRIYYDTHPVREEVGDKYA</sequence>
<evidence type="ECO:0000313" key="2">
    <source>
        <dbReference type="EMBL" id="TMV07968.1"/>
    </source>
</evidence>
<evidence type="ECO:0000259" key="1">
    <source>
        <dbReference type="Pfam" id="PF12680"/>
    </source>
</evidence>
<name>A0ABY2WZP0_9RHOB</name>
<feature type="domain" description="SnoaL-like" evidence="1">
    <location>
        <begin position="9"/>
        <end position="108"/>
    </location>
</feature>
<gene>
    <name evidence="2" type="ORF">FGK63_10985</name>
</gene>
<dbReference type="InterPro" id="IPR032710">
    <property type="entry name" value="NTF2-like_dom_sf"/>
</dbReference>
<comment type="caution">
    <text evidence="2">The sequence shown here is derived from an EMBL/GenBank/DDBJ whole genome shotgun (WGS) entry which is preliminary data.</text>
</comment>
<dbReference type="RefSeq" id="WP_138842097.1">
    <property type="nucleotide sequence ID" value="NZ_VCPD01000003.1"/>
</dbReference>
<dbReference type="InterPro" id="IPR037401">
    <property type="entry name" value="SnoaL-like"/>
</dbReference>